<feature type="compositionally biased region" description="Polar residues" evidence="1">
    <location>
        <begin position="216"/>
        <end position="226"/>
    </location>
</feature>
<dbReference type="GO" id="GO:0106300">
    <property type="term" value="P:protein-DNA covalent cross-linking repair"/>
    <property type="evidence" value="ECO:0007669"/>
    <property type="project" value="TreeGrafter"/>
</dbReference>
<accession>A0A665THS9</accession>
<dbReference type="InParanoid" id="A0A665THS9"/>
<dbReference type="CTD" id="100000155"/>
<keyword evidence="2" id="KW-0472">Membrane</keyword>
<organism evidence="3 4">
    <name type="scientific">Echeneis naucrates</name>
    <name type="common">Live sharksucker</name>
    <dbReference type="NCBI Taxonomy" id="173247"/>
    <lineage>
        <taxon>Eukaryota</taxon>
        <taxon>Metazoa</taxon>
        <taxon>Chordata</taxon>
        <taxon>Craniata</taxon>
        <taxon>Vertebrata</taxon>
        <taxon>Euteleostomi</taxon>
        <taxon>Actinopterygii</taxon>
        <taxon>Neopterygii</taxon>
        <taxon>Teleostei</taxon>
        <taxon>Neoteleostei</taxon>
        <taxon>Acanthomorphata</taxon>
        <taxon>Carangaria</taxon>
        <taxon>Carangiformes</taxon>
        <taxon>Echeneidae</taxon>
        <taxon>Echeneis</taxon>
    </lineage>
</organism>
<dbReference type="Gene3D" id="3.20.80.10">
    <property type="entry name" value="Regulatory factor, effector binding domain"/>
    <property type="match status" value="1"/>
</dbReference>
<dbReference type="SUPFAM" id="SSF55136">
    <property type="entry name" value="Probable bacterial effector-binding domain"/>
    <property type="match status" value="1"/>
</dbReference>
<evidence type="ECO:0000256" key="2">
    <source>
        <dbReference type="SAM" id="Phobius"/>
    </source>
</evidence>
<feature type="compositionally biased region" description="Basic and acidic residues" evidence="1">
    <location>
        <begin position="279"/>
        <end position="292"/>
    </location>
</feature>
<keyword evidence="2" id="KW-0812">Transmembrane</keyword>
<proteinExistence type="predicted"/>
<dbReference type="GeneID" id="115043712"/>
<evidence type="ECO:0000313" key="3">
    <source>
        <dbReference type="Ensembl" id="ENSENLP00000009745.1"/>
    </source>
</evidence>
<dbReference type="OMA" id="YKNCGQL"/>
<dbReference type="GO" id="GO:0005657">
    <property type="term" value="C:replication fork"/>
    <property type="evidence" value="ECO:0007669"/>
    <property type="project" value="TreeGrafter"/>
</dbReference>
<evidence type="ECO:0000313" key="4">
    <source>
        <dbReference type="Proteomes" id="UP000472264"/>
    </source>
</evidence>
<name>A0A665THS9_ECHNA</name>
<keyword evidence="2" id="KW-1133">Transmembrane helix</keyword>
<dbReference type="GO" id="GO:0005789">
    <property type="term" value="C:endoplasmic reticulum membrane"/>
    <property type="evidence" value="ECO:0007669"/>
    <property type="project" value="TreeGrafter"/>
</dbReference>
<keyword evidence="4" id="KW-1185">Reference proteome</keyword>
<protein>
    <submittedName>
        <fullName evidence="3">Testis-expressed protein 264-like</fullName>
    </submittedName>
</protein>
<feature type="transmembrane region" description="Helical" evidence="2">
    <location>
        <begin position="7"/>
        <end position="26"/>
    </location>
</feature>
<evidence type="ECO:0000256" key="1">
    <source>
        <dbReference type="SAM" id="MobiDB-lite"/>
    </source>
</evidence>
<dbReference type="GO" id="GO:0005634">
    <property type="term" value="C:nucleus"/>
    <property type="evidence" value="ECO:0007669"/>
    <property type="project" value="TreeGrafter"/>
</dbReference>
<dbReference type="Ensembl" id="ENSENLT00000010201.1">
    <property type="protein sequence ID" value="ENSENLP00000009745.1"/>
    <property type="gene ID" value="ENSENLG00000004704.1"/>
</dbReference>
<sequence length="310" mass="34719">MSDWVSLCVVISLLFSLLMVAVYFLYSGLLSDIIVLTGSPPVKKITFAYKFKQGPYKNCGQLFKETNSIGPKLTCIGVFYDDPKKVPGPQCRYAVGSILSEGEDKADEELLKRYETSGFNVFSFPEVTHVVTTSFPHRTFFSILLSVRRVYPRMELYIKKRRLCAHPFLELYRDGQIQFMAPLARQGDFYVPEVRHVERRLSEEEELHSDTDVSGADSNSEYSSGSGVLLSDSRETSLGASSVHSSVSPLEQGDRDYRGRSSGGASSKEPDWEQAGGQQDERKESLHGDSEQKNLVVPTQQWWGVVGGEE</sequence>
<dbReference type="InterPro" id="IPR011256">
    <property type="entry name" value="Reg_factor_effector_dom_sf"/>
</dbReference>
<reference evidence="3" key="3">
    <citation type="submission" date="2025-09" db="UniProtKB">
        <authorList>
            <consortium name="Ensembl"/>
        </authorList>
    </citation>
    <scope>IDENTIFICATION</scope>
</reference>
<feature type="region of interest" description="Disordered" evidence="1">
    <location>
        <begin position="201"/>
        <end position="310"/>
    </location>
</feature>
<reference evidence="3" key="2">
    <citation type="submission" date="2025-08" db="UniProtKB">
        <authorList>
            <consortium name="Ensembl"/>
        </authorList>
    </citation>
    <scope>IDENTIFICATION</scope>
</reference>
<dbReference type="PANTHER" id="PTHR15949:SF3">
    <property type="entry name" value="TESTIS-EXPRESSED PROTEIN 264"/>
    <property type="match status" value="1"/>
</dbReference>
<dbReference type="PANTHER" id="PTHR15949">
    <property type="entry name" value="TESTIS-EXPRESSED PROTEIN 264"/>
    <property type="match status" value="1"/>
</dbReference>
<dbReference type="RefSeq" id="XP_029358232.1">
    <property type="nucleotide sequence ID" value="XM_029502372.1"/>
</dbReference>
<dbReference type="GO" id="GO:0000421">
    <property type="term" value="C:autophagosome membrane"/>
    <property type="evidence" value="ECO:0007669"/>
    <property type="project" value="TreeGrafter"/>
</dbReference>
<dbReference type="GO" id="GO:0061709">
    <property type="term" value="P:reticulophagy"/>
    <property type="evidence" value="ECO:0007669"/>
    <property type="project" value="TreeGrafter"/>
</dbReference>
<dbReference type="AlphaFoldDB" id="A0A665THS9"/>
<dbReference type="OrthoDB" id="2140079at2759"/>
<reference evidence="3" key="1">
    <citation type="submission" date="2021-04" db="EMBL/GenBank/DDBJ databases">
        <authorList>
            <consortium name="Wellcome Sanger Institute Data Sharing"/>
        </authorList>
    </citation>
    <scope>NUCLEOTIDE SEQUENCE [LARGE SCALE GENOMIC DNA]</scope>
</reference>
<dbReference type="Proteomes" id="UP000472264">
    <property type="component" value="Chromosome 5"/>
</dbReference>
<gene>
    <name evidence="3" type="primary">LOC115043712</name>
</gene>